<organism evidence="1 2">
    <name type="scientific">Corchorus olitorius</name>
    <dbReference type="NCBI Taxonomy" id="93759"/>
    <lineage>
        <taxon>Eukaryota</taxon>
        <taxon>Viridiplantae</taxon>
        <taxon>Streptophyta</taxon>
        <taxon>Embryophyta</taxon>
        <taxon>Tracheophyta</taxon>
        <taxon>Spermatophyta</taxon>
        <taxon>Magnoliopsida</taxon>
        <taxon>eudicotyledons</taxon>
        <taxon>Gunneridae</taxon>
        <taxon>Pentapetalae</taxon>
        <taxon>rosids</taxon>
        <taxon>malvids</taxon>
        <taxon>Malvales</taxon>
        <taxon>Malvaceae</taxon>
        <taxon>Grewioideae</taxon>
        <taxon>Apeibeae</taxon>
        <taxon>Corchorus</taxon>
    </lineage>
</organism>
<reference evidence="2" key="1">
    <citation type="submission" date="2013-09" db="EMBL/GenBank/DDBJ databases">
        <title>Corchorus olitorius genome sequencing.</title>
        <authorList>
            <person name="Alam M."/>
            <person name="Haque M.S."/>
            <person name="Islam M.S."/>
            <person name="Emdad E.M."/>
            <person name="Islam M.M."/>
            <person name="Ahmed B."/>
            <person name="Halim A."/>
            <person name="Hossen Q.M.M."/>
            <person name="Hossain M.Z."/>
            <person name="Ahmed R."/>
            <person name="Khan M.M."/>
            <person name="Islam R."/>
            <person name="Rashid M.M."/>
            <person name="Khan S.A."/>
            <person name="Rahman M.S."/>
            <person name="Alam M."/>
            <person name="Yahiya A.S."/>
            <person name="Khan M.S."/>
            <person name="Azam M.S."/>
            <person name="Haque T."/>
            <person name="Lashkar M.Z.H."/>
            <person name="Akhand A.I."/>
            <person name="Morshed G."/>
            <person name="Roy S."/>
            <person name="Uddin K.S."/>
            <person name="Rabeya T."/>
            <person name="Hossain A.S."/>
            <person name="Chowdhury A."/>
            <person name="Snigdha A.R."/>
            <person name="Mortoza M.S."/>
            <person name="Matin S.A."/>
            <person name="Hoque S.M.E."/>
            <person name="Islam M.K."/>
            <person name="Roy D.K."/>
            <person name="Haider R."/>
            <person name="Moosa M.M."/>
            <person name="Elias S.M."/>
            <person name="Hasan A.M."/>
            <person name="Jahan S."/>
            <person name="Shafiuddin M."/>
            <person name="Mahmood N."/>
            <person name="Shommy N.S."/>
        </authorList>
    </citation>
    <scope>NUCLEOTIDE SEQUENCE [LARGE SCALE GENOMIC DNA]</scope>
    <source>
        <strain evidence="2">cv. O-4</strain>
    </source>
</reference>
<accession>A0A1R3JP56</accession>
<evidence type="ECO:0000313" key="2">
    <source>
        <dbReference type="Proteomes" id="UP000187203"/>
    </source>
</evidence>
<proteinExistence type="predicted"/>
<name>A0A1R3JP56_9ROSI</name>
<protein>
    <submittedName>
        <fullName evidence="1">Protein MON2-like isoform 1</fullName>
    </submittedName>
</protein>
<comment type="caution">
    <text evidence="1">The sequence shown here is derived from an EMBL/GenBank/DDBJ whole genome shotgun (WGS) entry which is preliminary data.</text>
</comment>
<sequence length="56" mass="6494">MAFILFFESDMLKKISSNLIYRVLLPHEKILSFDVCALLVVKLFFCTCQLTFSSKT</sequence>
<dbReference type="AlphaFoldDB" id="A0A1R3JP56"/>
<dbReference type="Proteomes" id="UP000187203">
    <property type="component" value="Unassembled WGS sequence"/>
</dbReference>
<dbReference type="EMBL" id="AWUE01015587">
    <property type="protein sequence ID" value="OMO96672.1"/>
    <property type="molecule type" value="Genomic_DNA"/>
</dbReference>
<evidence type="ECO:0000313" key="1">
    <source>
        <dbReference type="EMBL" id="OMO96672.1"/>
    </source>
</evidence>
<gene>
    <name evidence="1" type="ORF">COLO4_15149</name>
</gene>
<keyword evidence="2" id="KW-1185">Reference proteome</keyword>